<evidence type="ECO:0000313" key="10">
    <source>
        <dbReference type="Proteomes" id="UP000553059"/>
    </source>
</evidence>
<feature type="transmembrane region" description="Helical" evidence="6">
    <location>
        <begin position="62"/>
        <end position="80"/>
    </location>
</feature>
<evidence type="ECO:0000259" key="8">
    <source>
        <dbReference type="Pfam" id="PF18955"/>
    </source>
</evidence>
<dbReference type="Pfam" id="PF10035">
    <property type="entry name" value="DUF2179"/>
    <property type="match status" value="1"/>
</dbReference>
<name>A0A7C6Z662_9FIRM</name>
<keyword evidence="5 6" id="KW-0472">Membrane</keyword>
<dbReference type="GO" id="GO:0005886">
    <property type="term" value="C:plasma membrane"/>
    <property type="evidence" value="ECO:0007669"/>
    <property type="project" value="UniProtKB-SubCell"/>
</dbReference>
<dbReference type="InterPro" id="IPR044035">
    <property type="entry name" value="DUF5698"/>
</dbReference>
<accession>A0A7C6Z662</accession>
<proteinExistence type="inferred from homology"/>
<gene>
    <name evidence="9" type="ORF">GX523_15855</name>
</gene>
<feature type="transmembrane region" description="Helical" evidence="6">
    <location>
        <begin position="35"/>
        <end position="56"/>
    </location>
</feature>
<reference evidence="9 10" key="1">
    <citation type="journal article" date="2020" name="Biotechnol. Biofuels">
        <title>New insights from the biogas microbiome by comprehensive genome-resolved metagenomics of nearly 1600 species originating from multiple anaerobic digesters.</title>
        <authorList>
            <person name="Campanaro S."/>
            <person name="Treu L."/>
            <person name="Rodriguez-R L.M."/>
            <person name="Kovalovszki A."/>
            <person name="Ziels R.M."/>
            <person name="Maus I."/>
            <person name="Zhu X."/>
            <person name="Kougias P.G."/>
            <person name="Basile A."/>
            <person name="Luo G."/>
            <person name="Schluter A."/>
            <person name="Konstantinidis K.T."/>
            <person name="Angelidaki I."/>
        </authorList>
    </citation>
    <scope>NUCLEOTIDE SEQUENCE [LARGE SCALE GENOMIC DNA]</scope>
    <source>
        <strain evidence="9">AS05jafATM_4</strain>
    </source>
</reference>
<protein>
    <recommendedName>
        <fullName evidence="6">UPF0316 protein GX523_15855</fullName>
    </recommendedName>
</protein>
<dbReference type="Pfam" id="PF18955">
    <property type="entry name" value="DUF5698"/>
    <property type="match status" value="1"/>
</dbReference>
<dbReference type="InterPro" id="IPR019264">
    <property type="entry name" value="DUF2179"/>
</dbReference>
<evidence type="ECO:0000256" key="2">
    <source>
        <dbReference type="ARBA" id="ARBA00022475"/>
    </source>
</evidence>
<comment type="similarity">
    <text evidence="6">Belongs to the UPF0316 family.</text>
</comment>
<feature type="transmembrane region" description="Helical" evidence="6">
    <location>
        <begin position="6"/>
        <end position="28"/>
    </location>
</feature>
<dbReference type="PANTHER" id="PTHR40060:SF1">
    <property type="entry name" value="UPF0316 PROTEIN YEBE"/>
    <property type="match status" value="1"/>
</dbReference>
<dbReference type="EMBL" id="DUTF01000342">
    <property type="protein sequence ID" value="HHY28189.1"/>
    <property type="molecule type" value="Genomic_DNA"/>
</dbReference>
<evidence type="ECO:0000256" key="6">
    <source>
        <dbReference type="HAMAP-Rule" id="MF_01515"/>
    </source>
</evidence>
<sequence length="174" mass="19682">MGPAFQFVLIIIAINITYVTLTTIRFILMIKGMRIYASLLSVIEVFIYIMGLSIILDNLDSYWNIAAYCFGYGMGVYLGSRIEERLALGYIMAQVIVECEYQGLAEALRNAGFGVTSWLAEGKSGPRMVMMVLAKRNRQKELLKLIDKLCANAFVIFEEPKNFRGGFWANKVLH</sequence>
<evidence type="ECO:0000256" key="4">
    <source>
        <dbReference type="ARBA" id="ARBA00022989"/>
    </source>
</evidence>
<keyword evidence="2 6" id="KW-1003">Cell membrane</keyword>
<dbReference type="CDD" id="cd16381">
    <property type="entry name" value="YitT_C_like_1"/>
    <property type="match status" value="1"/>
</dbReference>
<feature type="domain" description="DUF5698" evidence="8">
    <location>
        <begin position="23"/>
        <end position="79"/>
    </location>
</feature>
<keyword evidence="3 6" id="KW-0812">Transmembrane</keyword>
<evidence type="ECO:0000256" key="1">
    <source>
        <dbReference type="ARBA" id="ARBA00004651"/>
    </source>
</evidence>
<organism evidence="9 10">
    <name type="scientific">Desulfitobacterium dehalogenans</name>
    <dbReference type="NCBI Taxonomy" id="36854"/>
    <lineage>
        <taxon>Bacteria</taxon>
        <taxon>Bacillati</taxon>
        <taxon>Bacillota</taxon>
        <taxon>Clostridia</taxon>
        <taxon>Eubacteriales</taxon>
        <taxon>Desulfitobacteriaceae</taxon>
        <taxon>Desulfitobacterium</taxon>
    </lineage>
</organism>
<evidence type="ECO:0000256" key="3">
    <source>
        <dbReference type="ARBA" id="ARBA00022692"/>
    </source>
</evidence>
<evidence type="ECO:0000313" key="9">
    <source>
        <dbReference type="EMBL" id="HHY28189.1"/>
    </source>
</evidence>
<dbReference type="InterPro" id="IPR022930">
    <property type="entry name" value="UPF0316"/>
</dbReference>
<comment type="subcellular location">
    <subcellularLocation>
        <location evidence="1 6">Cell membrane</location>
        <topology evidence="1 6">Multi-pass membrane protein</topology>
    </subcellularLocation>
</comment>
<dbReference type="Proteomes" id="UP000553059">
    <property type="component" value="Unassembled WGS sequence"/>
</dbReference>
<dbReference type="HAMAP" id="MF_01515">
    <property type="entry name" value="UPF0316"/>
    <property type="match status" value="1"/>
</dbReference>
<dbReference type="PANTHER" id="PTHR40060">
    <property type="entry name" value="UPF0316 PROTEIN YEBE"/>
    <property type="match status" value="1"/>
</dbReference>
<comment type="caution">
    <text evidence="9">The sequence shown here is derived from an EMBL/GenBank/DDBJ whole genome shotgun (WGS) entry which is preliminary data.</text>
</comment>
<feature type="domain" description="DUF2179" evidence="7">
    <location>
        <begin position="113"/>
        <end position="165"/>
    </location>
</feature>
<evidence type="ECO:0000256" key="5">
    <source>
        <dbReference type="ARBA" id="ARBA00023136"/>
    </source>
</evidence>
<keyword evidence="4 6" id="KW-1133">Transmembrane helix</keyword>
<evidence type="ECO:0000259" key="7">
    <source>
        <dbReference type="Pfam" id="PF10035"/>
    </source>
</evidence>
<dbReference type="NCBIfam" id="NF003194">
    <property type="entry name" value="PRK04164.1-5"/>
    <property type="match status" value="1"/>
</dbReference>
<dbReference type="AlphaFoldDB" id="A0A7C6Z662"/>